<feature type="transmembrane region" description="Helical" evidence="2">
    <location>
        <begin position="218"/>
        <end position="235"/>
    </location>
</feature>
<feature type="region of interest" description="Disordered" evidence="1">
    <location>
        <begin position="333"/>
        <end position="400"/>
    </location>
</feature>
<feature type="transmembrane region" description="Helical" evidence="2">
    <location>
        <begin position="102"/>
        <end position="124"/>
    </location>
</feature>
<dbReference type="AlphaFoldDB" id="A0AAU7W8F0"/>
<dbReference type="EMBL" id="CP158374">
    <property type="protein sequence ID" value="XBX81982.1"/>
    <property type="molecule type" value="Genomic_DNA"/>
</dbReference>
<feature type="transmembrane region" description="Helical" evidence="2">
    <location>
        <begin position="174"/>
        <end position="197"/>
    </location>
</feature>
<feature type="compositionally biased region" description="Basic and acidic residues" evidence="1">
    <location>
        <begin position="385"/>
        <end position="400"/>
    </location>
</feature>
<protein>
    <recommendedName>
        <fullName evidence="4">DUF998 domain-containing protein</fullName>
    </recommendedName>
</protein>
<keyword evidence="2" id="KW-0812">Transmembrane</keyword>
<feature type="transmembrane region" description="Helical" evidence="2">
    <location>
        <begin position="77"/>
        <end position="96"/>
    </location>
</feature>
<reference evidence="3" key="1">
    <citation type="submission" date="2024-05" db="EMBL/GenBank/DDBJ databases">
        <authorList>
            <person name="Yu L."/>
        </authorList>
    </citation>
    <scope>NUCLEOTIDE SEQUENCE</scope>
    <source>
        <strain evidence="3">G08B096</strain>
    </source>
</reference>
<evidence type="ECO:0000256" key="1">
    <source>
        <dbReference type="SAM" id="MobiDB-lite"/>
    </source>
</evidence>
<organism evidence="3">
    <name type="scientific">Agromyces sp. G08B096</name>
    <dbReference type="NCBI Taxonomy" id="3156399"/>
    <lineage>
        <taxon>Bacteria</taxon>
        <taxon>Bacillati</taxon>
        <taxon>Actinomycetota</taxon>
        <taxon>Actinomycetes</taxon>
        <taxon>Micrococcales</taxon>
        <taxon>Microbacteriaceae</taxon>
        <taxon>Agromyces</taxon>
    </lineage>
</organism>
<proteinExistence type="predicted"/>
<evidence type="ECO:0000313" key="3">
    <source>
        <dbReference type="EMBL" id="XBX81982.1"/>
    </source>
</evidence>
<keyword evidence="2" id="KW-1133">Transmembrane helix</keyword>
<feature type="compositionally biased region" description="Basic residues" evidence="1">
    <location>
        <begin position="362"/>
        <end position="372"/>
    </location>
</feature>
<evidence type="ECO:0000256" key="2">
    <source>
        <dbReference type="SAM" id="Phobius"/>
    </source>
</evidence>
<name>A0AAU7W8F0_9MICO</name>
<dbReference type="RefSeq" id="WP_350348003.1">
    <property type="nucleotide sequence ID" value="NZ_CP158374.1"/>
</dbReference>
<feature type="transmembrane region" description="Helical" evidence="2">
    <location>
        <begin position="241"/>
        <end position="264"/>
    </location>
</feature>
<sequence length="400" mass="41680">MHVLLIVLAFAIVIFRLGEGRPVGSSSAGAVLDVWMLPAVAGGAVIGAALLVASASPKTLALLGRVGLPSVQVRHRAQANGLVWAAIGLLAVHFTAPAFEPLPGGALLAALVLGLGLGTGTAHLHAAAVSHEAYRTFNLVAMLLASGALASMSLTPTGSWWTLNFSTLGTSDDIAAACFNVAIVVSGLAMALLGPALTRALRAPRFGLRRGGLTTIRVLIAVIGASLMGVGLVPIDGATDLHNLFACGAAAGFAVLSIGVRGYARRMPRTLVVFSYAAITVEVAAMVAYDRLGLFNLTVFEIVAFSLVFAWLIALVATTSAAAADERSPARRRFVARRRRKPEVAAARTRPPARSGGSTPLHRGRPRRRTPRVRGALPRRLVAAHPEEPPDARLRESRGV</sequence>
<feature type="transmembrane region" description="Helical" evidence="2">
    <location>
        <begin position="271"/>
        <end position="290"/>
    </location>
</feature>
<feature type="transmembrane region" description="Helical" evidence="2">
    <location>
        <begin position="302"/>
        <end position="324"/>
    </location>
</feature>
<feature type="transmembrane region" description="Helical" evidence="2">
    <location>
        <begin position="36"/>
        <end position="56"/>
    </location>
</feature>
<accession>A0AAU7W8F0</accession>
<gene>
    <name evidence="3" type="ORF">ABIQ69_15395</name>
</gene>
<keyword evidence="2" id="KW-0472">Membrane</keyword>
<feature type="transmembrane region" description="Helical" evidence="2">
    <location>
        <begin position="136"/>
        <end position="154"/>
    </location>
</feature>
<evidence type="ECO:0008006" key="4">
    <source>
        <dbReference type="Google" id="ProtNLM"/>
    </source>
</evidence>